<feature type="region of interest" description="Disordered" evidence="1">
    <location>
        <begin position="1"/>
        <end position="20"/>
    </location>
</feature>
<accession>A0ABR1UZZ2</accession>
<dbReference type="Proteomes" id="UP001480595">
    <property type="component" value="Unassembled WGS sequence"/>
</dbReference>
<comment type="caution">
    <text evidence="2">The sequence shown here is derived from an EMBL/GenBank/DDBJ whole genome shotgun (WGS) entry which is preliminary data.</text>
</comment>
<reference evidence="2 3" key="1">
    <citation type="submission" date="2023-01" db="EMBL/GenBank/DDBJ databases">
        <title>Analysis of 21 Apiospora genomes using comparative genomics revels a genus with tremendous synthesis potential of carbohydrate active enzymes and secondary metabolites.</title>
        <authorList>
            <person name="Sorensen T."/>
        </authorList>
    </citation>
    <scope>NUCLEOTIDE SEQUENCE [LARGE SCALE GENOMIC DNA]</scope>
    <source>
        <strain evidence="2 3">CBS 135458</strain>
    </source>
</reference>
<evidence type="ECO:0000313" key="2">
    <source>
        <dbReference type="EMBL" id="KAK8064516.1"/>
    </source>
</evidence>
<evidence type="ECO:0000313" key="3">
    <source>
        <dbReference type="Proteomes" id="UP001480595"/>
    </source>
</evidence>
<proteinExistence type="predicted"/>
<dbReference type="GeneID" id="92091626"/>
<sequence>MNGGVSNIKDDTPTQGKPGIPCLRVLKRGARTGFSLGVTNSVEACVRTERAHELTDGETCSRQLLVVPFPGQVFRGSKHTGGGRCCFSHAGDSGAAVMDATGVFVGQVLAGSGPMVAVNYPDHSDMLECRYADIDLTFVQPAGALMADVERCLGKKHTLLLDVSNKVA</sequence>
<organism evidence="2 3">
    <name type="scientific">Apiospora phragmitis</name>
    <dbReference type="NCBI Taxonomy" id="2905665"/>
    <lineage>
        <taxon>Eukaryota</taxon>
        <taxon>Fungi</taxon>
        <taxon>Dikarya</taxon>
        <taxon>Ascomycota</taxon>
        <taxon>Pezizomycotina</taxon>
        <taxon>Sordariomycetes</taxon>
        <taxon>Xylariomycetidae</taxon>
        <taxon>Amphisphaeriales</taxon>
        <taxon>Apiosporaceae</taxon>
        <taxon>Apiospora</taxon>
    </lineage>
</organism>
<dbReference type="RefSeq" id="XP_066715505.1">
    <property type="nucleotide sequence ID" value="XM_066858563.1"/>
</dbReference>
<protein>
    <submittedName>
        <fullName evidence="2">Uncharacterized protein</fullName>
    </submittedName>
</protein>
<evidence type="ECO:0000256" key="1">
    <source>
        <dbReference type="SAM" id="MobiDB-lite"/>
    </source>
</evidence>
<keyword evidence="3" id="KW-1185">Reference proteome</keyword>
<name>A0ABR1UZZ2_9PEZI</name>
<gene>
    <name evidence="2" type="ORF">PG994_007154</name>
</gene>
<dbReference type="EMBL" id="JAQQWL010000007">
    <property type="protein sequence ID" value="KAK8064516.1"/>
    <property type="molecule type" value="Genomic_DNA"/>
</dbReference>